<evidence type="ECO:0000313" key="4">
    <source>
        <dbReference type="EMBL" id="KRY97648.1"/>
    </source>
</evidence>
<dbReference type="EMBL" id="JYDP01001894">
    <property type="protein sequence ID" value="KRY97648.1"/>
    <property type="molecule type" value="Genomic_DNA"/>
</dbReference>
<gene>
    <name evidence="4" type="ORF">T11_7314</name>
</gene>
<keyword evidence="1" id="KW-0479">Metal-binding</keyword>
<evidence type="ECO:0000313" key="5">
    <source>
        <dbReference type="Proteomes" id="UP000055024"/>
    </source>
</evidence>
<dbReference type="PROSITE" id="PS50158">
    <property type="entry name" value="ZF_CCHC"/>
    <property type="match status" value="1"/>
</dbReference>
<keyword evidence="5" id="KW-1185">Reference proteome</keyword>
<dbReference type="AlphaFoldDB" id="A0A0V1GHJ7"/>
<keyword evidence="1" id="KW-0863">Zinc-finger</keyword>
<dbReference type="InterPro" id="IPR001878">
    <property type="entry name" value="Znf_CCHC"/>
</dbReference>
<comment type="caution">
    <text evidence="4">The sequence shown here is derived from an EMBL/GenBank/DDBJ whole genome shotgun (WGS) entry which is preliminary data.</text>
</comment>
<evidence type="ECO:0000256" key="1">
    <source>
        <dbReference type="PROSITE-ProRule" id="PRU00047"/>
    </source>
</evidence>
<organism evidence="4 5">
    <name type="scientific">Trichinella zimbabwensis</name>
    <dbReference type="NCBI Taxonomy" id="268475"/>
    <lineage>
        <taxon>Eukaryota</taxon>
        <taxon>Metazoa</taxon>
        <taxon>Ecdysozoa</taxon>
        <taxon>Nematoda</taxon>
        <taxon>Enoplea</taxon>
        <taxon>Dorylaimia</taxon>
        <taxon>Trichinellida</taxon>
        <taxon>Trichinellidae</taxon>
        <taxon>Trichinella</taxon>
    </lineage>
</organism>
<keyword evidence="2" id="KW-0732">Signal</keyword>
<dbReference type="GO" id="GO:0008270">
    <property type="term" value="F:zinc ion binding"/>
    <property type="evidence" value="ECO:0007669"/>
    <property type="project" value="UniProtKB-KW"/>
</dbReference>
<proteinExistence type="predicted"/>
<evidence type="ECO:0000256" key="2">
    <source>
        <dbReference type="SAM" id="SignalP"/>
    </source>
</evidence>
<dbReference type="SUPFAM" id="SSF57756">
    <property type="entry name" value="Retrovirus zinc finger-like domains"/>
    <property type="match status" value="1"/>
</dbReference>
<feature type="chain" id="PRO_5006878521" description="CCHC-type domain-containing protein" evidence="2">
    <location>
        <begin position="19"/>
        <end position="101"/>
    </location>
</feature>
<accession>A0A0V1GHJ7</accession>
<dbReference type="Proteomes" id="UP000055024">
    <property type="component" value="Unassembled WGS sequence"/>
</dbReference>
<keyword evidence="1" id="KW-0862">Zinc</keyword>
<sequence>LARRANLCFLCLSPGHLARECDQPGAGAWECGCFLCTARQRLVLLSPLVSGRRPSVGGCSGAERLSAAPFSGWFCTALQRVLSLSPRSSAGGSLRRYSAVQ</sequence>
<name>A0A0V1GHJ7_9BILA</name>
<feature type="domain" description="CCHC-type" evidence="3">
    <location>
        <begin position="8"/>
        <end position="23"/>
    </location>
</feature>
<feature type="non-terminal residue" evidence="4">
    <location>
        <position position="101"/>
    </location>
</feature>
<evidence type="ECO:0000259" key="3">
    <source>
        <dbReference type="PROSITE" id="PS50158"/>
    </source>
</evidence>
<dbReference type="GO" id="GO:0003676">
    <property type="term" value="F:nucleic acid binding"/>
    <property type="evidence" value="ECO:0007669"/>
    <property type="project" value="InterPro"/>
</dbReference>
<reference evidence="4 5" key="1">
    <citation type="submission" date="2015-01" db="EMBL/GenBank/DDBJ databases">
        <title>Evolution of Trichinella species and genotypes.</title>
        <authorList>
            <person name="Korhonen P.K."/>
            <person name="Edoardo P."/>
            <person name="Giuseppe L.R."/>
            <person name="Gasser R.B."/>
        </authorList>
    </citation>
    <scope>NUCLEOTIDE SEQUENCE [LARGE SCALE GENOMIC DNA]</scope>
    <source>
        <strain evidence="4">ISS1029</strain>
    </source>
</reference>
<dbReference type="GO" id="GO:0019899">
    <property type="term" value="F:enzyme binding"/>
    <property type="evidence" value="ECO:0007669"/>
    <property type="project" value="UniProtKB-ARBA"/>
</dbReference>
<dbReference type="Gene3D" id="4.10.60.10">
    <property type="entry name" value="Zinc finger, CCHC-type"/>
    <property type="match status" value="1"/>
</dbReference>
<feature type="signal peptide" evidence="2">
    <location>
        <begin position="1"/>
        <end position="18"/>
    </location>
</feature>
<dbReference type="InterPro" id="IPR036875">
    <property type="entry name" value="Znf_CCHC_sf"/>
</dbReference>
<protein>
    <recommendedName>
        <fullName evidence="3">CCHC-type domain-containing protein</fullName>
    </recommendedName>
</protein>
<dbReference type="SMART" id="SM00343">
    <property type="entry name" value="ZnF_C2HC"/>
    <property type="match status" value="1"/>
</dbReference>
<feature type="non-terminal residue" evidence="4">
    <location>
        <position position="1"/>
    </location>
</feature>